<reference evidence="2 3" key="1">
    <citation type="journal article" date="2024" name="bioRxiv">
        <title>A reference genome for Trichogramma kaykai: A tiny desert-dwelling parasitoid wasp with competing sex-ratio distorters.</title>
        <authorList>
            <person name="Culotta J."/>
            <person name="Lindsey A.R."/>
        </authorList>
    </citation>
    <scope>NUCLEOTIDE SEQUENCE [LARGE SCALE GENOMIC DNA]</scope>
    <source>
        <strain evidence="2 3">KSX58</strain>
    </source>
</reference>
<dbReference type="Proteomes" id="UP001627154">
    <property type="component" value="Unassembled WGS sequence"/>
</dbReference>
<sequence>MADRHQGLDLEHMRAAITSLAKFHAIGISIKHKAPEFLSRIEQFSKTMLTGLDEIRHVIDMQLTAIKKDPEIGQFYEKIKATCDPDELSTYYTELAVDHPWACVVHADFWLNNALMHKNAEGRVDDCKLVDFQTYYTSSPLTDLVFLLCTSLRVPHEGFDELVETYRAEAARVLTKLDCPEALELFATEKFDERLRLDASAELLHLIEMSKIVEQREGEVYEESPPNEHTMRRLRSIFDVYKRKQWI</sequence>
<dbReference type="PANTHER" id="PTHR11012:SF55">
    <property type="entry name" value="BHLH DOMAIN-CONTAINING PROTEIN"/>
    <property type="match status" value="1"/>
</dbReference>
<proteinExistence type="predicted"/>
<dbReference type="PANTHER" id="PTHR11012">
    <property type="entry name" value="PROTEIN KINASE-LIKE DOMAIN-CONTAINING"/>
    <property type="match status" value="1"/>
</dbReference>
<dbReference type="Pfam" id="PF02958">
    <property type="entry name" value="EcKL"/>
    <property type="match status" value="1"/>
</dbReference>
<organism evidence="2 3">
    <name type="scientific">Trichogramma kaykai</name>
    <dbReference type="NCBI Taxonomy" id="54128"/>
    <lineage>
        <taxon>Eukaryota</taxon>
        <taxon>Metazoa</taxon>
        <taxon>Ecdysozoa</taxon>
        <taxon>Arthropoda</taxon>
        <taxon>Hexapoda</taxon>
        <taxon>Insecta</taxon>
        <taxon>Pterygota</taxon>
        <taxon>Neoptera</taxon>
        <taxon>Endopterygota</taxon>
        <taxon>Hymenoptera</taxon>
        <taxon>Apocrita</taxon>
        <taxon>Proctotrupomorpha</taxon>
        <taxon>Chalcidoidea</taxon>
        <taxon>Trichogrammatidae</taxon>
        <taxon>Trichogramma</taxon>
    </lineage>
</organism>
<accession>A0ABD2XCU1</accession>
<name>A0ABD2XCU1_9HYME</name>
<dbReference type="InterPro" id="IPR015897">
    <property type="entry name" value="CHK_kinase-like"/>
</dbReference>
<dbReference type="SUPFAM" id="SSF56112">
    <property type="entry name" value="Protein kinase-like (PK-like)"/>
    <property type="match status" value="1"/>
</dbReference>
<feature type="domain" description="CHK kinase-like" evidence="1">
    <location>
        <begin position="1"/>
        <end position="176"/>
    </location>
</feature>
<evidence type="ECO:0000313" key="3">
    <source>
        <dbReference type="Proteomes" id="UP001627154"/>
    </source>
</evidence>
<dbReference type="SMART" id="SM00587">
    <property type="entry name" value="CHK"/>
    <property type="match status" value="1"/>
</dbReference>
<keyword evidence="3" id="KW-1185">Reference proteome</keyword>
<dbReference type="EMBL" id="JBJJXI010000032">
    <property type="protein sequence ID" value="KAL3402920.1"/>
    <property type="molecule type" value="Genomic_DNA"/>
</dbReference>
<comment type="caution">
    <text evidence="2">The sequence shown here is derived from an EMBL/GenBank/DDBJ whole genome shotgun (WGS) entry which is preliminary data.</text>
</comment>
<protein>
    <recommendedName>
        <fullName evidence="1">CHK kinase-like domain-containing protein</fullName>
    </recommendedName>
</protein>
<evidence type="ECO:0000313" key="2">
    <source>
        <dbReference type="EMBL" id="KAL3402920.1"/>
    </source>
</evidence>
<gene>
    <name evidence="2" type="ORF">TKK_004083</name>
</gene>
<dbReference type="Gene3D" id="3.90.1200.10">
    <property type="match status" value="1"/>
</dbReference>
<evidence type="ECO:0000259" key="1">
    <source>
        <dbReference type="SMART" id="SM00587"/>
    </source>
</evidence>
<dbReference type="InterPro" id="IPR004119">
    <property type="entry name" value="EcKL"/>
</dbReference>
<dbReference type="AlphaFoldDB" id="A0ABD2XCU1"/>
<dbReference type="InterPro" id="IPR011009">
    <property type="entry name" value="Kinase-like_dom_sf"/>
</dbReference>